<evidence type="ECO:0000256" key="1">
    <source>
        <dbReference type="ARBA" id="ARBA00005594"/>
    </source>
</evidence>
<dbReference type="PANTHER" id="PTHR10055">
    <property type="entry name" value="TRYPTOPHANYL-TRNA SYNTHETASE"/>
    <property type="match status" value="1"/>
</dbReference>
<keyword evidence="7 9" id="KW-0030">Aminoacyl-tRNA synthetase</keyword>
<dbReference type="GO" id="GO:0005737">
    <property type="term" value="C:cytoplasm"/>
    <property type="evidence" value="ECO:0007669"/>
    <property type="project" value="UniProtKB-UniRule"/>
</dbReference>
<reference evidence="10" key="2">
    <citation type="submission" date="2021-05" db="EMBL/GenBank/DDBJ databases">
        <title>Protein family content uncovers lineage relationships and bacterial pathway maintenance mechanisms in DPANN archaea.</title>
        <authorList>
            <person name="Castelle C.J."/>
            <person name="Meheust R."/>
            <person name="Jaffe A.L."/>
            <person name="Seitz K."/>
            <person name="Gong X."/>
            <person name="Baker B.J."/>
            <person name="Banfield J.F."/>
        </authorList>
    </citation>
    <scope>NUCLEOTIDE SEQUENCE</scope>
    <source>
        <strain evidence="10">RIFCSPLOWO2_01_FULL_AR10_48_17</strain>
    </source>
</reference>
<organism evidence="10 11">
    <name type="scientific">Candidatus Iainarchaeum sp</name>
    <dbReference type="NCBI Taxonomy" id="3101447"/>
    <lineage>
        <taxon>Archaea</taxon>
        <taxon>Candidatus Iainarchaeota</taxon>
        <taxon>Candidatus Iainarchaeia</taxon>
        <taxon>Candidatus Iainarchaeales</taxon>
        <taxon>Candidatus Iainarchaeaceae</taxon>
        <taxon>Candidatus Iainarchaeum</taxon>
    </lineage>
</organism>
<evidence type="ECO:0000256" key="5">
    <source>
        <dbReference type="ARBA" id="ARBA00022840"/>
    </source>
</evidence>
<dbReference type="SUPFAM" id="SSF52374">
    <property type="entry name" value="Nucleotidylyl transferase"/>
    <property type="match status" value="1"/>
</dbReference>
<accession>A0A8T4LA69</accession>
<evidence type="ECO:0000256" key="8">
    <source>
        <dbReference type="NCBIfam" id="TIGR00233"/>
    </source>
</evidence>
<evidence type="ECO:0000256" key="6">
    <source>
        <dbReference type="ARBA" id="ARBA00022917"/>
    </source>
</evidence>
<evidence type="ECO:0000256" key="9">
    <source>
        <dbReference type="RuleBase" id="RU363036"/>
    </source>
</evidence>
<evidence type="ECO:0000256" key="3">
    <source>
        <dbReference type="ARBA" id="ARBA00022598"/>
    </source>
</evidence>
<evidence type="ECO:0000256" key="2">
    <source>
        <dbReference type="ARBA" id="ARBA00013161"/>
    </source>
</evidence>
<dbReference type="EMBL" id="JAGVWC010000010">
    <property type="protein sequence ID" value="MBS3061620.1"/>
    <property type="molecule type" value="Genomic_DNA"/>
</dbReference>
<dbReference type="PANTHER" id="PTHR10055:SF5">
    <property type="entry name" value="TRYPTOPHAN--TRNA LIGASE"/>
    <property type="match status" value="1"/>
</dbReference>
<name>A0A8T4LA69_9ARCH</name>
<comment type="caution">
    <text evidence="10">The sequence shown here is derived from an EMBL/GenBank/DDBJ whole genome shotgun (WGS) entry which is preliminary data.</text>
</comment>
<dbReference type="PRINTS" id="PR01039">
    <property type="entry name" value="TRNASYNTHTRP"/>
</dbReference>
<dbReference type="Proteomes" id="UP000675968">
    <property type="component" value="Unassembled WGS sequence"/>
</dbReference>
<dbReference type="AlphaFoldDB" id="A0A8T4LA69"/>
<reference evidence="10" key="1">
    <citation type="submission" date="2021-03" db="EMBL/GenBank/DDBJ databases">
        <authorList>
            <person name="Jaffe A."/>
        </authorList>
    </citation>
    <scope>NUCLEOTIDE SEQUENCE</scope>
    <source>
        <strain evidence="10">RIFCSPLOWO2_01_FULL_AR10_48_17</strain>
    </source>
</reference>
<dbReference type="EC" id="6.1.1.2" evidence="2 8"/>
<keyword evidence="6 9" id="KW-0648">Protein biosynthesis</keyword>
<proteinExistence type="inferred from homology"/>
<evidence type="ECO:0000256" key="4">
    <source>
        <dbReference type="ARBA" id="ARBA00022741"/>
    </source>
</evidence>
<evidence type="ECO:0000313" key="10">
    <source>
        <dbReference type="EMBL" id="MBS3061620.1"/>
    </source>
</evidence>
<dbReference type="GO" id="GO:0004830">
    <property type="term" value="F:tryptophan-tRNA ligase activity"/>
    <property type="evidence" value="ECO:0007669"/>
    <property type="project" value="UniProtKB-UniRule"/>
</dbReference>
<dbReference type="InterPro" id="IPR014729">
    <property type="entry name" value="Rossmann-like_a/b/a_fold"/>
</dbReference>
<keyword evidence="3 9" id="KW-0436">Ligase</keyword>
<protein>
    <recommendedName>
        <fullName evidence="2 8">Tryptophan--tRNA ligase</fullName>
        <ecNumber evidence="2 8">6.1.1.2</ecNumber>
    </recommendedName>
</protein>
<dbReference type="Gene3D" id="1.10.240.10">
    <property type="entry name" value="Tyrosyl-Transfer RNA Synthetase"/>
    <property type="match status" value="1"/>
</dbReference>
<dbReference type="Pfam" id="PF00579">
    <property type="entry name" value="tRNA-synt_1b"/>
    <property type="match status" value="1"/>
</dbReference>
<keyword evidence="5 9" id="KW-0067">ATP-binding</keyword>
<dbReference type="GO" id="GO:0005524">
    <property type="term" value="F:ATP binding"/>
    <property type="evidence" value="ECO:0007669"/>
    <property type="project" value="UniProtKB-KW"/>
</dbReference>
<dbReference type="NCBIfam" id="TIGR00233">
    <property type="entry name" value="trpS"/>
    <property type="match status" value="1"/>
</dbReference>
<gene>
    <name evidence="10" type="primary">trpS</name>
    <name evidence="10" type="ORF">J4215_03490</name>
</gene>
<dbReference type="GO" id="GO:0006436">
    <property type="term" value="P:tryptophanyl-tRNA aminoacylation"/>
    <property type="evidence" value="ECO:0007669"/>
    <property type="project" value="UniProtKB-UniRule"/>
</dbReference>
<dbReference type="InterPro" id="IPR002305">
    <property type="entry name" value="aa-tRNA-synth_Ic"/>
</dbReference>
<dbReference type="InterPro" id="IPR002306">
    <property type="entry name" value="Trp-tRNA-ligase"/>
</dbReference>
<evidence type="ECO:0000313" key="11">
    <source>
        <dbReference type="Proteomes" id="UP000675968"/>
    </source>
</evidence>
<comment type="similarity">
    <text evidence="1 9">Belongs to the class-I aminoacyl-tRNA synthetase family.</text>
</comment>
<keyword evidence="4 9" id="KW-0547">Nucleotide-binding</keyword>
<evidence type="ECO:0000256" key="7">
    <source>
        <dbReference type="ARBA" id="ARBA00023146"/>
    </source>
</evidence>
<sequence length="365" mass="41677">MKPEENAIDAWSNQAITDYDHVFKEFGLKPFPKTMATELNHYLFERGIIIAHRDFDKIFERIQKKKPFINITGIASSGPYHLGHKVDIDLFAFLKKKGAKNYFAVCDIDGYVSRSDAKVPSMKAAKEFAVQNTADALALGLDPEDIYVQSKKPSRYYEFSFEISKKITTSTFEAIYGHLDMGKISANLLQYADILHGQLPEFEGKMPSVTGIGLDQDPHARATRDFVERLPYEMEKPSFLYFKHQSGLKEGSKMSASEPDTAIFLNDPPKEIERKIQRAFTGGRPTLEEHRKLGGVLEIDKVFEMLWFHYPNTKELLAIADEFKSGKMLSREMKQIAIDYFVPMLLEHQKKAKENLAKAKKIVYG</sequence>
<dbReference type="Gene3D" id="3.40.50.620">
    <property type="entry name" value="HUPs"/>
    <property type="match status" value="1"/>
</dbReference>